<reference evidence="1 2" key="1">
    <citation type="submission" date="2018-09" db="EMBL/GenBank/DDBJ databases">
        <title>Altererythrobacter sp.Ery1 and Ery12, the genome sequencing of novel strains in genus Alterythrobacter.</title>
        <authorList>
            <person name="Cheng H."/>
            <person name="Wu Y.-H."/>
            <person name="Fang C."/>
            <person name="Xu X.-W."/>
        </authorList>
    </citation>
    <scope>NUCLEOTIDE SEQUENCE [LARGE SCALE GENOMIC DNA]</scope>
    <source>
        <strain evidence="1 2">Ery12</strain>
    </source>
</reference>
<accession>A0A419QZ95</accession>
<evidence type="ECO:0000313" key="1">
    <source>
        <dbReference type="EMBL" id="RJX66264.1"/>
    </source>
</evidence>
<name>A0A419QZ95_9SPHN</name>
<gene>
    <name evidence="1" type="ORF">D6858_12105</name>
</gene>
<comment type="caution">
    <text evidence="1">The sequence shown here is derived from an EMBL/GenBank/DDBJ whole genome shotgun (WGS) entry which is preliminary data.</text>
</comment>
<evidence type="ECO:0000313" key="2">
    <source>
        <dbReference type="Proteomes" id="UP000284322"/>
    </source>
</evidence>
<keyword evidence="2" id="KW-1185">Reference proteome</keyword>
<dbReference type="AlphaFoldDB" id="A0A419QZ95"/>
<dbReference type="EMBL" id="RAHJ01000020">
    <property type="protein sequence ID" value="RJX66264.1"/>
    <property type="molecule type" value="Genomic_DNA"/>
</dbReference>
<proteinExistence type="predicted"/>
<protein>
    <submittedName>
        <fullName evidence="1">Uncharacterized protein</fullName>
    </submittedName>
</protein>
<sequence>MCFAEVRGISTILPALTALRIISAEFISARGPLGARHLATSTTCRARQFFYSEALIVIDKPLDSPLKPFFAKGLIVFSRA</sequence>
<organism evidence="1 2">
    <name type="scientific">Tsuneonella suprasediminis</name>
    <dbReference type="NCBI Taxonomy" id="2306996"/>
    <lineage>
        <taxon>Bacteria</taxon>
        <taxon>Pseudomonadati</taxon>
        <taxon>Pseudomonadota</taxon>
        <taxon>Alphaproteobacteria</taxon>
        <taxon>Sphingomonadales</taxon>
        <taxon>Erythrobacteraceae</taxon>
        <taxon>Tsuneonella</taxon>
    </lineage>
</organism>
<dbReference type="Proteomes" id="UP000284322">
    <property type="component" value="Unassembled WGS sequence"/>
</dbReference>